<comment type="caution">
    <text evidence="1">The sequence shown here is derived from an EMBL/GenBank/DDBJ whole genome shotgun (WGS) entry which is preliminary data.</text>
</comment>
<reference evidence="1 2" key="1">
    <citation type="submission" date="2024-02" db="EMBL/GenBank/DDBJ databases">
        <authorList>
            <person name="Daric V."/>
            <person name="Darras S."/>
        </authorList>
    </citation>
    <scope>NUCLEOTIDE SEQUENCE [LARGE SCALE GENOMIC DNA]</scope>
</reference>
<evidence type="ECO:0000313" key="2">
    <source>
        <dbReference type="Proteomes" id="UP001642483"/>
    </source>
</evidence>
<name>A0ABP0F5Y2_CLALP</name>
<gene>
    <name evidence="1" type="ORF">CVLEPA_LOCUS4733</name>
</gene>
<sequence length="271" mass="31656">MAMAHPLPGLGKRRLPEPRIKFGRIASAPPDIIRLRQILRPLNAEEVMEIKKNAKQAWKSDLDKHEMAPTTYDSYHILKQLDEPTSEYCRPSSRNRKNKPHPPNIFLVTRLKQLPGYYNPAEAEKRGATVNSRLVQCISNHRRGIHRALRESPQSRPFTAIGYQQNSHHQMNNYNEARFKQKTERDIESPFKSLDVKKKKNEKAKTQRHQYPTLRSKNVPHETYSVTRWLKRTGHEENDSVQKIADRVQKKPVISTYEGPHFHITDYGAWD</sequence>
<proteinExistence type="predicted"/>
<protein>
    <submittedName>
        <fullName evidence="1">Uncharacterized protein</fullName>
    </submittedName>
</protein>
<dbReference type="EMBL" id="CAWYQH010000013">
    <property type="protein sequence ID" value="CAK8675113.1"/>
    <property type="molecule type" value="Genomic_DNA"/>
</dbReference>
<dbReference type="Proteomes" id="UP001642483">
    <property type="component" value="Unassembled WGS sequence"/>
</dbReference>
<evidence type="ECO:0000313" key="1">
    <source>
        <dbReference type="EMBL" id="CAK8675113.1"/>
    </source>
</evidence>
<keyword evidence="2" id="KW-1185">Reference proteome</keyword>
<organism evidence="1 2">
    <name type="scientific">Clavelina lepadiformis</name>
    <name type="common">Light-bulb sea squirt</name>
    <name type="synonym">Ascidia lepadiformis</name>
    <dbReference type="NCBI Taxonomy" id="159417"/>
    <lineage>
        <taxon>Eukaryota</taxon>
        <taxon>Metazoa</taxon>
        <taxon>Chordata</taxon>
        <taxon>Tunicata</taxon>
        <taxon>Ascidiacea</taxon>
        <taxon>Aplousobranchia</taxon>
        <taxon>Clavelinidae</taxon>
        <taxon>Clavelina</taxon>
    </lineage>
</organism>
<accession>A0ABP0F5Y2</accession>